<sequence>MKQENQMCPYIEDMSKTCKGTIKVIICPGFQQVETVSDIRIERRNGEQNREPRQGPKLRTRRFETECQTGVRIHSTKPRPLRLINKIVEAMKCVICPVALPAACELHSAAAVKSNPSRRQSFIAFRNGCGACARHAPPDAGRLQCSTAAFGATEVFWYCLDATLWEMDVAVERIKDKLSESIFESNFVGHIL</sequence>
<gene>
    <name evidence="1" type="ORF">EVAR_46709_1</name>
</gene>
<evidence type="ECO:0000313" key="1">
    <source>
        <dbReference type="EMBL" id="GBP60501.1"/>
    </source>
</evidence>
<proteinExistence type="predicted"/>
<keyword evidence="2" id="KW-1185">Reference proteome</keyword>
<dbReference type="Proteomes" id="UP000299102">
    <property type="component" value="Unassembled WGS sequence"/>
</dbReference>
<reference evidence="1 2" key="1">
    <citation type="journal article" date="2019" name="Commun. Biol.">
        <title>The bagworm genome reveals a unique fibroin gene that provides high tensile strength.</title>
        <authorList>
            <person name="Kono N."/>
            <person name="Nakamura H."/>
            <person name="Ohtoshi R."/>
            <person name="Tomita M."/>
            <person name="Numata K."/>
            <person name="Arakawa K."/>
        </authorList>
    </citation>
    <scope>NUCLEOTIDE SEQUENCE [LARGE SCALE GENOMIC DNA]</scope>
</reference>
<protein>
    <submittedName>
        <fullName evidence="1">Uncharacterized protein</fullName>
    </submittedName>
</protein>
<comment type="caution">
    <text evidence="1">The sequence shown here is derived from an EMBL/GenBank/DDBJ whole genome shotgun (WGS) entry which is preliminary data.</text>
</comment>
<evidence type="ECO:0000313" key="2">
    <source>
        <dbReference type="Proteomes" id="UP000299102"/>
    </source>
</evidence>
<accession>A0A4C1X9L3</accession>
<dbReference type="AlphaFoldDB" id="A0A4C1X9L3"/>
<organism evidence="1 2">
    <name type="scientific">Eumeta variegata</name>
    <name type="common">Bagworm moth</name>
    <name type="synonym">Eumeta japonica</name>
    <dbReference type="NCBI Taxonomy" id="151549"/>
    <lineage>
        <taxon>Eukaryota</taxon>
        <taxon>Metazoa</taxon>
        <taxon>Ecdysozoa</taxon>
        <taxon>Arthropoda</taxon>
        <taxon>Hexapoda</taxon>
        <taxon>Insecta</taxon>
        <taxon>Pterygota</taxon>
        <taxon>Neoptera</taxon>
        <taxon>Endopterygota</taxon>
        <taxon>Lepidoptera</taxon>
        <taxon>Glossata</taxon>
        <taxon>Ditrysia</taxon>
        <taxon>Tineoidea</taxon>
        <taxon>Psychidae</taxon>
        <taxon>Oiketicinae</taxon>
        <taxon>Eumeta</taxon>
    </lineage>
</organism>
<name>A0A4C1X9L3_EUMVA</name>
<dbReference type="EMBL" id="BGZK01000789">
    <property type="protein sequence ID" value="GBP60501.1"/>
    <property type="molecule type" value="Genomic_DNA"/>
</dbReference>